<comment type="function">
    <text evidence="7">Component of the EKC/KEOPS complex that is required for the formation of a threonylcarbamoyl group on adenosine at position 37 (t(6)A37) in tRNAs that read codons beginning with adenine. The complex is probably involved in the transfer of the threonylcarbamoyl moiety of threonylcarbamoyl-AMP (TC-AMP) to the N6 group of A37. LAGE3 functions as a dimerization module for the complex.</text>
</comment>
<sequence length="109" mass="12310">MESMEQPTTSEEFAEEMVVFKIDKGEVNVVKLELPFYSNNHAKVAYNSLRIDKEPSRGSVAKELSVRDNFLVVKISSKDIKRLRSSVTSFVDYAILVTDTLGRYGLTSD</sequence>
<evidence type="ECO:0000313" key="9">
    <source>
        <dbReference type="EMBL" id="GFT70605.1"/>
    </source>
</evidence>
<dbReference type="GO" id="GO:0000408">
    <property type="term" value="C:EKC/KEOPS complex"/>
    <property type="evidence" value="ECO:0007669"/>
    <property type="project" value="TreeGrafter"/>
</dbReference>
<dbReference type="Pfam" id="PF09341">
    <property type="entry name" value="Pcc1"/>
    <property type="match status" value="1"/>
</dbReference>
<dbReference type="Gene3D" id="3.30.310.50">
    <property type="entry name" value="Alpha-D-phosphohexomutase, C-terminal domain"/>
    <property type="match status" value="1"/>
</dbReference>
<evidence type="ECO:0000256" key="6">
    <source>
        <dbReference type="ARBA" id="ARBA00023242"/>
    </source>
</evidence>
<organism evidence="9 10">
    <name type="scientific">Nephila pilipes</name>
    <name type="common">Giant wood spider</name>
    <name type="synonym">Nephila maculata</name>
    <dbReference type="NCBI Taxonomy" id="299642"/>
    <lineage>
        <taxon>Eukaryota</taxon>
        <taxon>Metazoa</taxon>
        <taxon>Ecdysozoa</taxon>
        <taxon>Arthropoda</taxon>
        <taxon>Chelicerata</taxon>
        <taxon>Arachnida</taxon>
        <taxon>Araneae</taxon>
        <taxon>Araneomorphae</taxon>
        <taxon>Entelegynae</taxon>
        <taxon>Araneoidea</taxon>
        <taxon>Nephilidae</taxon>
        <taxon>Nephila</taxon>
    </lineage>
</organism>
<keyword evidence="10" id="KW-1185">Reference proteome</keyword>
<dbReference type="GO" id="GO:0005737">
    <property type="term" value="C:cytoplasm"/>
    <property type="evidence" value="ECO:0007669"/>
    <property type="project" value="UniProtKB-SubCell"/>
</dbReference>
<evidence type="ECO:0000256" key="2">
    <source>
        <dbReference type="ARBA" id="ARBA00004496"/>
    </source>
</evidence>
<dbReference type="PANTHER" id="PTHR31283:SF5">
    <property type="entry name" value="EKC_KEOPS COMPLEX SUBUNIT LAGE3"/>
    <property type="match status" value="1"/>
</dbReference>
<reference evidence="9" key="1">
    <citation type="submission" date="2020-08" db="EMBL/GenBank/DDBJ databases">
        <title>Multicomponent nature underlies the extraordinary mechanical properties of spider dragline silk.</title>
        <authorList>
            <person name="Kono N."/>
            <person name="Nakamura H."/>
            <person name="Mori M."/>
            <person name="Yoshida Y."/>
            <person name="Ohtoshi R."/>
            <person name="Malay A.D."/>
            <person name="Moran D.A.P."/>
            <person name="Tomita M."/>
            <person name="Numata K."/>
            <person name="Arakawa K."/>
        </authorList>
    </citation>
    <scope>NUCLEOTIDE SEQUENCE</scope>
</reference>
<evidence type="ECO:0000256" key="5">
    <source>
        <dbReference type="ARBA" id="ARBA00022694"/>
    </source>
</evidence>
<gene>
    <name evidence="9" type="primary">AVEN_5218_1</name>
    <name evidence="9" type="ORF">NPIL_200581</name>
</gene>
<dbReference type="FunFam" id="3.30.310.50:FF:000005">
    <property type="entry name" value="L antigen family member 3"/>
    <property type="match status" value="1"/>
</dbReference>
<evidence type="ECO:0000256" key="3">
    <source>
        <dbReference type="ARBA" id="ARBA00007073"/>
    </source>
</evidence>
<evidence type="ECO:0000256" key="8">
    <source>
        <dbReference type="ARBA" id="ARBA00076355"/>
    </source>
</evidence>
<dbReference type="GO" id="GO:0005634">
    <property type="term" value="C:nucleus"/>
    <property type="evidence" value="ECO:0007669"/>
    <property type="project" value="UniProtKB-SubCell"/>
</dbReference>
<evidence type="ECO:0000256" key="4">
    <source>
        <dbReference type="ARBA" id="ARBA00022490"/>
    </source>
</evidence>
<protein>
    <recommendedName>
        <fullName evidence="8">L antigen family member 3</fullName>
    </recommendedName>
</protein>
<keyword evidence="5" id="KW-0819">tRNA processing</keyword>
<comment type="caution">
    <text evidence="9">The sequence shown here is derived from an EMBL/GenBank/DDBJ whole genome shotgun (WGS) entry which is preliminary data.</text>
</comment>
<evidence type="ECO:0000313" key="10">
    <source>
        <dbReference type="Proteomes" id="UP000887013"/>
    </source>
</evidence>
<dbReference type="OrthoDB" id="10025739at2759"/>
<keyword evidence="4" id="KW-0963">Cytoplasm</keyword>
<comment type="subcellular location">
    <subcellularLocation>
        <location evidence="2">Cytoplasm</location>
    </subcellularLocation>
    <subcellularLocation>
        <location evidence="1">Nucleus</location>
    </subcellularLocation>
</comment>
<accession>A0A8X6U3B3</accession>
<keyword evidence="6" id="KW-0539">Nucleus</keyword>
<dbReference type="PANTHER" id="PTHR31283">
    <property type="entry name" value="EKC/KEOPS COMPLEX SUBUNIT PCC1 FAMILY MEMBER"/>
    <property type="match status" value="1"/>
</dbReference>
<proteinExistence type="inferred from homology"/>
<dbReference type="AlphaFoldDB" id="A0A8X6U3B3"/>
<dbReference type="GO" id="GO:0008033">
    <property type="term" value="P:tRNA processing"/>
    <property type="evidence" value="ECO:0007669"/>
    <property type="project" value="UniProtKB-KW"/>
</dbReference>
<name>A0A8X6U3B3_NEPPI</name>
<comment type="similarity">
    <text evidence="3">Belongs to the CTAG/PCC1 family.</text>
</comment>
<dbReference type="EMBL" id="BMAW01116422">
    <property type="protein sequence ID" value="GFT70605.1"/>
    <property type="molecule type" value="Genomic_DNA"/>
</dbReference>
<evidence type="ECO:0000256" key="7">
    <source>
        <dbReference type="ARBA" id="ARBA00053047"/>
    </source>
</evidence>
<dbReference type="GO" id="GO:0070525">
    <property type="term" value="P:tRNA threonylcarbamoyladenosine metabolic process"/>
    <property type="evidence" value="ECO:0007669"/>
    <property type="project" value="TreeGrafter"/>
</dbReference>
<evidence type="ECO:0000256" key="1">
    <source>
        <dbReference type="ARBA" id="ARBA00004123"/>
    </source>
</evidence>
<dbReference type="InterPro" id="IPR015419">
    <property type="entry name" value="CTAG/Pcc1"/>
</dbReference>
<dbReference type="Proteomes" id="UP000887013">
    <property type="component" value="Unassembled WGS sequence"/>
</dbReference>